<keyword evidence="1" id="KW-0472">Membrane</keyword>
<organism evidence="2 3">
    <name type="scientific">Cohnella soli</name>
    <dbReference type="NCBI Taxonomy" id="425005"/>
    <lineage>
        <taxon>Bacteria</taxon>
        <taxon>Bacillati</taxon>
        <taxon>Bacillota</taxon>
        <taxon>Bacilli</taxon>
        <taxon>Bacillales</taxon>
        <taxon>Paenibacillaceae</taxon>
        <taxon>Cohnella</taxon>
    </lineage>
</organism>
<gene>
    <name evidence="2" type="ORF">ACFPOF_24855</name>
</gene>
<keyword evidence="1" id="KW-1133">Transmembrane helix</keyword>
<evidence type="ECO:0000256" key="1">
    <source>
        <dbReference type="SAM" id="Phobius"/>
    </source>
</evidence>
<dbReference type="EMBL" id="JBHSMI010000052">
    <property type="protein sequence ID" value="MFC5405985.1"/>
    <property type="molecule type" value="Genomic_DNA"/>
</dbReference>
<evidence type="ECO:0000313" key="3">
    <source>
        <dbReference type="Proteomes" id="UP001596113"/>
    </source>
</evidence>
<dbReference type="InterPro" id="IPR021454">
    <property type="entry name" value="DUF3105"/>
</dbReference>
<reference evidence="3" key="1">
    <citation type="journal article" date="2019" name="Int. J. Syst. Evol. Microbiol.">
        <title>The Global Catalogue of Microorganisms (GCM) 10K type strain sequencing project: providing services to taxonomists for standard genome sequencing and annotation.</title>
        <authorList>
            <consortium name="The Broad Institute Genomics Platform"/>
            <consortium name="The Broad Institute Genome Sequencing Center for Infectious Disease"/>
            <person name="Wu L."/>
            <person name="Ma J."/>
        </authorList>
    </citation>
    <scope>NUCLEOTIDE SEQUENCE [LARGE SCALE GENOMIC DNA]</scope>
    <source>
        <strain evidence="3">CGMCC 1.18575</strain>
    </source>
</reference>
<feature type="transmembrane region" description="Helical" evidence="1">
    <location>
        <begin position="6"/>
        <end position="23"/>
    </location>
</feature>
<accession>A0ABW0HXI8</accession>
<keyword evidence="1" id="KW-0812">Transmembrane</keyword>
<comment type="caution">
    <text evidence="2">The sequence shown here is derived from an EMBL/GenBank/DDBJ whole genome shotgun (WGS) entry which is preliminary data.</text>
</comment>
<evidence type="ECO:0000313" key="2">
    <source>
        <dbReference type="EMBL" id="MFC5405985.1"/>
    </source>
</evidence>
<feature type="transmembrane region" description="Helical" evidence="1">
    <location>
        <begin position="50"/>
        <end position="68"/>
    </location>
</feature>
<dbReference type="RefSeq" id="WP_378137763.1">
    <property type="nucleotide sequence ID" value="NZ_JBHSMI010000052.1"/>
</dbReference>
<proteinExistence type="predicted"/>
<sequence>MIIVATIGAVSLLVAFMFYWSAFKTNRDNSSKLKKDQKAQLKEKARKSKLTAHGLLALGVVLILIPLIRNASSSYDFDSLNKGVSIEVTNDKDNGGGHSEMPIQYESKFPTSGTHNPHDLKFGFYDKKPTTEMLVHNLEHGDIEIYYRANASNETLKSIKYLTHFREAGAGVLAIPSEDIPEGKDVVITAWTKTMILDKYDEAKVGQFIYDHIDHGPEHIPANIRRGGGTM</sequence>
<protein>
    <submittedName>
        <fullName evidence="2">DUF3105 domain-containing protein</fullName>
    </submittedName>
</protein>
<dbReference type="Pfam" id="PF11303">
    <property type="entry name" value="DUF3105"/>
    <property type="match status" value="1"/>
</dbReference>
<dbReference type="Proteomes" id="UP001596113">
    <property type="component" value="Unassembled WGS sequence"/>
</dbReference>
<keyword evidence="3" id="KW-1185">Reference proteome</keyword>
<name>A0ABW0HXI8_9BACL</name>